<organism evidence="1 2">
    <name type="scientific">Nicotiana tabacum</name>
    <name type="common">Common tobacco</name>
    <dbReference type="NCBI Taxonomy" id="4097"/>
    <lineage>
        <taxon>Eukaryota</taxon>
        <taxon>Viridiplantae</taxon>
        <taxon>Streptophyta</taxon>
        <taxon>Embryophyta</taxon>
        <taxon>Tracheophyta</taxon>
        <taxon>Spermatophyta</taxon>
        <taxon>Magnoliopsida</taxon>
        <taxon>eudicotyledons</taxon>
        <taxon>Gunneridae</taxon>
        <taxon>Pentapetalae</taxon>
        <taxon>asterids</taxon>
        <taxon>lamiids</taxon>
        <taxon>Solanales</taxon>
        <taxon>Solanaceae</taxon>
        <taxon>Nicotianoideae</taxon>
        <taxon>Nicotianeae</taxon>
        <taxon>Nicotiana</taxon>
    </lineage>
</organism>
<proteinExistence type="predicted"/>
<protein>
    <submittedName>
        <fullName evidence="2">Mediator of RNA polymerase II transcription subunit 15a isoform X1</fullName>
    </submittedName>
</protein>
<name>A0AC58SGL4_TOBAC</name>
<accession>A0AC58SGL4</accession>
<dbReference type="RefSeq" id="XP_075084127.1">
    <property type="nucleotide sequence ID" value="XM_075228026.1"/>
</dbReference>
<reference evidence="1" key="1">
    <citation type="journal article" date="2014" name="Nat. Commun.">
        <title>The tobacco genome sequence and its comparison with those of tomato and potato.</title>
        <authorList>
            <person name="Sierro N."/>
            <person name="Battey J.N."/>
            <person name="Ouadi S."/>
            <person name="Bakaher N."/>
            <person name="Bovet L."/>
            <person name="Willig A."/>
            <person name="Goepfert S."/>
            <person name="Peitsch M.C."/>
            <person name="Ivanov N.V."/>
        </authorList>
    </citation>
    <scope>NUCLEOTIDE SEQUENCE [LARGE SCALE GENOMIC DNA]</scope>
</reference>
<evidence type="ECO:0000313" key="1">
    <source>
        <dbReference type="Proteomes" id="UP000790787"/>
    </source>
</evidence>
<sequence length="967" mass="107109">MDGNNWRAAQGTAPAAGAMDTADWRTQLQPDSRQRIVNKIMENIKGRLPVSGQEGAQELKKIAMRFEDMIHTAATSKQDYLQRFSKMLTKLTKFQYPDSIQPSAVTSGQNAHGPGSCTMHSQVNSQAQQLPVPMVANETQTKRPVLLQNIQNNMASQNCVSLSPALPPLGNLTQATMPNVIGRNSNFQTMQTMPNVDQVVPPNMVSNSQRQMQGRQQQVASQQQQQQFQTTQRYLYQQQLHRQMIKKKFQLGNTPQSLIQHEQQKQQPQSQEEQHQQRQNLLQPTQRNMHQQQLGSQSNISGIQQQQLTESQPVNSGLYCNRHPIHMLQLSKIPVQRQTLQSAATVLPSQRQQSQSQPAQQQMTPQSQSRPPLGLQQQTNQFPREMQQSIQASSPLLQQQKELYQLQRATPEASSTSLDSTVLRGNAIGADWQEVYQKIKFMKEMYLSKLNYLYQKIASKMQQLDSLLQRPQNEQIETFKMLKITLGHILLFLRLNKQDIQLSHKEKLLQVEKHIDLFLSSDRPRKPTLSLQQGQLPEALRMQLKVQSSMEAMQQNNLTKLQHNSFSPQVTQHPSPQTDEQNMLASLTKAGPPLQSANSPFVVPSPSTSWDLSPMPGDSVKVSTGLASHIAAGNITHQQADAPDQSVGIGIPEISASPLLAEFTCLDGTHANVSAVVSGKSSVEQSLERLMKVVKNMSPKALNSSISDISSVVSMMDRTAGSAPGNGSRATVGEDLVATTKCRLQATNYSAQDGLPGAKKQKRHRTSDVVSSSGCVNDSFWQLNGSEASESESTSVKIPKPEVNHALVEEIWNINRQLIDTVVEISDEGFDPSAVASATEGGEGTTVKCSFTSVALSPSLKSQYASAQMSQIQPLRLLVPANYPDCSLVLLDEFPVEVSKKYEDHSMKAKSRFGVFLRNFSQPMSLKDIAKTWDVCARSVISECAQQNGGGTLSSKYGSWENCLSTA</sequence>
<evidence type="ECO:0000313" key="2">
    <source>
        <dbReference type="RefSeq" id="XP_075084127.1"/>
    </source>
</evidence>
<keyword evidence="1" id="KW-1185">Reference proteome</keyword>
<reference evidence="2" key="2">
    <citation type="submission" date="2025-08" db="UniProtKB">
        <authorList>
            <consortium name="RefSeq"/>
        </authorList>
    </citation>
    <scope>IDENTIFICATION</scope>
    <source>
        <tissue evidence="2">Leaf</tissue>
    </source>
</reference>
<gene>
    <name evidence="2" type="primary">LOC107773992</name>
</gene>
<dbReference type="Proteomes" id="UP000790787">
    <property type="component" value="Chromosome 13"/>
</dbReference>